<feature type="compositionally biased region" description="Polar residues" evidence="1">
    <location>
        <begin position="456"/>
        <end position="471"/>
    </location>
</feature>
<proteinExistence type="predicted"/>
<feature type="compositionally biased region" description="Polar residues" evidence="1">
    <location>
        <begin position="401"/>
        <end position="414"/>
    </location>
</feature>
<dbReference type="Gene3D" id="1.10.20.10">
    <property type="entry name" value="Histone, subunit A"/>
    <property type="match status" value="1"/>
</dbReference>
<dbReference type="Pfam" id="PF10384">
    <property type="entry name" value="Scm3"/>
    <property type="match status" value="1"/>
</dbReference>
<dbReference type="InterPro" id="IPR009072">
    <property type="entry name" value="Histone-fold"/>
</dbReference>
<feature type="compositionally biased region" description="Basic residues" evidence="1">
    <location>
        <begin position="783"/>
        <end position="793"/>
    </location>
</feature>
<feature type="compositionally biased region" description="Basic residues" evidence="1">
    <location>
        <begin position="1"/>
        <end position="12"/>
    </location>
</feature>
<feature type="compositionally biased region" description="Low complexity" evidence="1">
    <location>
        <begin position="526"/>
        <end position="540"/>
    </location>
</feature>
<feature type="compositionally biased region" description="Polar residues" evidence="1">
    <location>
        <begin position="550"/>
        <end position="572"/>
    </location>
</feature>
<feature type="compositionally biased region" description="Low complexity" evidence="1">
    <location>
        <begin position="18"/>
        <end position="30"/>
    </location>
</feature>
<feature type="compositionally biased region" description="Basic and acidic residues" evidence="1">
    <location>
        <begin position="479"/>
        <end position="489"/>
    </location>
</feature>
<name>A0AAV9XIX7_9PEZI</name>
<dbReference type="GO" id="GO:0005634">
    <property type="term" value="C:nucleus"/>
    <property type="evidence" value="ECO:0007669"/>
    <property type="project" value="InterPro"/>
</dbReference>
<organism evidence="2 3">
    <name type="scientific">Orbilia ellipsospora</name>
    <dbReference type="NCBI Taxonomy" id="2528407"/>
    <lineage>
        <taxon>Eukaryota</taxon>
        <taxon>Fungi</taxon>
        <taxon>Dikarya</taxon>
        <taxon>Ascomycota</taxon>
        <taxon>Pezizomycotina</taxon>
        <taxon>Orbiliomycetes</taxon>
        <taxon>Orbiliales</taxon>
        <taxon>Orbiliaceae</taxon>
        <taxon>Orbilia</taxon>
    </lineage>
</organism>
<evidence type="ECO:0000313" key="3">
    <source>
        <dbReference type="Proteomes" id="UP001365542"/>
    </source>
</evidence>
<dbReference type="GO" id="GO:0046982">
    <property type="term" value="F:protein heterodimerization activity"/>
    <property type="evidence" value="ECO:0007669"/>
    <property type="project" value="InterPro"/>
</dbReference>
<feature type="region of interest" description="Disordered" evidence="1">
    <location>
        <begin position="659"/>
        <end position="759"/>
    </location>
</feature>
<feature type="region of interest" description="Disordered" evidence="1">
    <location>
        <begin position="332"/>
        <end position="369"/>
    </location>
</feature>
<feature type="region of interest" description="Disordered" evidence="1">
    <location>
        <begin position="181"/>
        <end position="250"/>
    </location>
</feature>
<sequence>MAHVAKRPRIHGPKNPVLTLSSTSSLLESTRQATSTTPKLRNLQLEHENSLRQSAQRLKSSWEDICRRYARDFDGEGDEIDLETGQVVVDNGHLRNLTEQENDTWAMDGFDEEDAGSATSTLEMEILGMRPILGRDDMGGPMLKDDEAEEIDVDEMEVDRDAIDDLFDELEELTMTASGKAKVDEKKRREKEQKVHEIESPAVVAGLDSIPSPASSEPMEEESSSTKFVTKEAEKHGADLPSPEEFPPDTTIMGSLLSKLGVDGVLALVNQFADKAKPADLEGETFAAQLTPVSECGRPLAELLADEAERLAMAKEPTPISPSLLPAEEQTLLDEEEVEDKEPEMLEKVTKEESELEVEPTVHVVDPTVRIEDNTENRFQEIPVAAVSDINGDANVSGTIQRETLDQCTESMLGSLQRPLALDDTPAPSREDTPAQDQNIHKPIPQAESIPLLNQLPESESGASANESLPESSEPEANDTTKERPVSKEEELDPNYLYGDIDDLSTIITPKRSVPVTAKNRLRGIKSTPSSAKKALSTSKKMPKKRRLSEIQTPPQIQTSSISKLKQPQTLPSRPKQPVFNPSSSATQRKSSDSKEPRNFWSALPDDPFYDPMWQDRHPDGEPAFEEFERRRVLLEGYKIKKMDQADSLDDDLIVLSSPVAAKKTPTSKTYQTPETKEKKTPRSTRRIKKEEDTFESKLHTPRSGKFLEHLQKRLAEEKDAVKKEETEEATNGDDPSSKPENAAPEAPMPKIKNEYGLSDSEDELAREIWFVKDKDVEVVGTRKQKRVGRPKGRAPPLVVRETPTRPFTPQKSNGIKTEENEVTNPNDKPFATCGDPGYRCEKTICFTCIEDWDR</sequence>
<reference evidence="2 3" key="1">
    <citation type="submission" date="2019-10" db="EMBL/GenBank/DDBJ databases">
        <authorList>
            <person name="Palmer J.M."/>
        </authorList>
    </citation>
    <scope>NUCLEOTIDE SEQUENCE [LARGE SCALE GENOMIC DNA]</scope>
    <source>
        <strain evidence="2 3">TWF694</strain>
    </source>
</reference>
<feature type="compositionally biased region" description="Polar residues" evidence="1">
    <location>
        <begin position="665"/>
        <end position="674"/>
    </location>
</feature>
<feature type="compositionally biased region" description="Basic and acidic residues" evidence="1">
    <location>
        <begin position="181"/>
        <end position="199"/>
    </location>
</feature>
<feature type="compositionally biased region" description="Polar residues" evidence="1">
    <location>
        <begin position="580"/>
        <end position="589"/>
    </location>
</feature>
<feature type="compositionally biased region" description="Basic and acidic residues" evidence="1">
    <location>
        <begin position="689"/>
        <end position="699"/>
    </location>
</feature>
<evidence type="ECO:0000313" key="2">
    <source>
        <dbReference type="EMBL" id="KAK6541124.1"/>
    </source>
</evidence>
<protein>
    <submittedName>
        <fullName evidence="2">Uncharacterized protein</fullName>
    </submittedName>
</protein>
<feature type="compositionally biased region" description="Basic and acidic residues" evidence="1">
    <location>
        <begin position="343"/>
        <end position="353"/>
    </location>
</feature>
<comment type="caution">
    <text evidence="2">The sequence shown here is derived from an EMBL/GenBank/DDBJ whole genome shotgun (WGS) entry which is preliminary data.</text>
</comment>
<feature type="region of interest" description="Disordered" evidence="1">
    <location>
        <begin position="401"/>
        <end position="622"/>
    </location>
</feature>
<keyword evidence="3" id="KW-1185">Reference proteome</keyword>
<feature type="region of interest" description="Disordered" evidence="1">
    <location>
        <begin position="782"/>
        <end position="834"/>
    </location>
</feature>
<feature type="compositionally biased region" description="Polar residues" evidence="1">
    <location>
        <begin position="806"/>
        <end position="816"/>
    </location>
</feature>
<dbReference type="AlphaFoldDB" id="A0AAV9XIX7"/>
<dbReference type="GO" id="GO:0042393">
    <property type="term" value="F:histone binding"/>
    <property type="evidence" value="ECO:0007669"/>
    <property type="project" value="InterPro"/>
</dbReference>
<evidence type="ECO:0000256" key="1">
    <source>
        <dbReference type="SAM" id="MobiDB-lite"/>
    </source>
</evidence>
<dbReference type="EMBL" id="JAVHJO010000004">
    <property type="protein sequence ID" value="KAK6541124.1"/>
    <property type="molecule type" value="Genomic_DNA"/>
</dbReference>
<feature type="compositionally biased region" description="Basic and acidic residues" evidence="1">
    <location>
        <begin position="229"/>
        <end position="238"/>
    </location>
</feature>
<feature type="compositionally biased region" description="Acidic residues" evidence="1">
    <location>
        <begin position="332"/>
        <end position="342"/>
    </location>
</feature>
<accession>A0AAV9XIX7</accession>
<dbReference type="Proteomes" id="UP001365542">
    <property type="component" value="Unassembled WGS sequence"/>
</dbReference>
<feature type="region of interest" description="Disordered" evidence="1">
    <location>
        <begin position="1"/>
        <end position="37"/>
    </location>
</feature>
<feature type="compositionally biased region" description="Basic and acidic residues" evidence="1">
    <location>
        <begin position="706"/>
        <end position="726"/>
    </location>
</feature>
<dbReference type="InterPro" id="IPR018465">
    <property type="entry name" value="Scm3/HJURP"/>
</dbReference>
<gene>
    <name evidence="2" type="ORF">TWF694_008497</name>
</gene>